<comment type="similarity">
    <text evidence="4">Belongs to the GPI family.</text>
</comment>
<protein>
    <recommendedName>
        <fullName evidence="4">Glucose-6-phosphate isomerase</fullName>
        <ecNumber evidence="4">5.3.1.9</ecNumber>
    </recommendedName>
</protein>
<dbReference type="GO" id="GO:0048029">
    <property type="term" value="F:monosaccharide binding"/>
    <property type="evidence" value="ECO:0007669"/>
    <property type="project" value="TreeGrafter"/>
</dbReference>
<dbReference type="CDD" id="cd05016">
    <property type="entry name" value="SIS_PGI_2"/>
    <property type="match status" value="1"/>
</dbReference>
<dbReference type="AlphaFoldDB" id="A0A943EEP9"/>
<organism evidence="5 6">
    <name type="scientific">Acidaminococcus intestini</name>
    <dbReference type="NCBI Taxonomy" id="187327"/>
    <lineage>
        <taxon>Bacteria</taxon>
        <taxon>Bacillati</taxon>
        <taxon>Bacillota</taxon>
        <taxon>Negativicutes</taxon>
        <taxon>Acidaminococcales</taxon>
        <taxon>Acidaminococcaceae</taxon>
        <taxon>Acidaminococcus</taxon>
    </lineage>
</organism>
<dbReference type="EMBL" id="JAGZCZ010000001">
    <property type="protein sequence ID" value="MBS5518799.1"/>
    <property type="molecule type" value="Genomic_DNA"/>
</dbReference>
<dbReference type="Proteomes" id="UP000754226">
    <property type="component" value="Unassembled WGS sequence"/>
</dbReference>
<keyword evidence="1 4" id="KW-0312">Gluconeogenesis</keyword>
<dbReference type="PROSITE" id="PS51463">
    <property type="entry name" value="P_GLUCOSE_ISOMERASE_3"/>
    <property type="match status" value="1"/>
</dbReference>
<dbReference type="GO" id="GO:0005829">
    <property type="term" value="C:cytosol"/>
    <property type="evidence" value="ECO:0007669"/>
    <property type="project" value="TreeGrafter"/>
</dbReference>
<dbReference type="GO" id="GO:0006094">
    <property type="term" value="P:gluconeogenesis"/>
    <property type="evidence" value="ECO:0007669"/>
    <property type="project" value="UniProtKB-KW"/>
</dbReference>
<dbReference type="Gene3D" id="3.40.50.10490">
    <property type="entry name" value="Glucose-6-phosphate isomerase like protein, domain 1"/>
    <property type="match status" value="2"/>
</dbReference>
<dbReference type="GO" id="GO:0004347">
    <property type="term" value="F:glucose-6-phosphate isomerase activity"/>
    <property type="evidence" value="ECO:0007669"/>
    <property type="project" value="UniProtKB-EC"/>
</dbReference>
<keyword evidence="2 4" id="KW-0324">Glycolysis</keyword>
<dbReference type="GO" id="GO:0097367">
    <property type="term" value="F:carbohydrate derivative binding"/>
    <property type="evidence" value="ECO:0007669"/>
    <property type="project" value="InterPro"/>
</dbReference>
<evidence type="ECO:0000313" key="5">
    <source>
        <dbReference type="EMBL" id="MBS5518799.1"/>
    </source>
</evidence>
<comment type="catalytic activity">
    <reaction evidence="4">
        <text>alpha-D-glucose 6-phosphate = beta-D-fructose 6-phosphate</text>
        <dbReference type="Rhea" id="RHEA:11816"/>
        <dbReference type="ChEBI" id="CHEBI:57634"/>
        <dbReference type="ChEBI" id="CHEBI:58225"/>
        <dbReference type="EC" id="5.3.1.9"/>
    </reaction>
</comment>
<reference evidence="5" key="1">
    <citation type="submission" date="2021-02" db="EMBL/GenBank/DDBJ databases">
        <title>Infant gut strain persistence is associated with maternal origin, phylogeny, and functional potential including surface adhesion and iron acquisition.</title>
        <authorList>
            <person name="Lou Y.C."/>
        </authorList>
    </citation>
    <scope>NUCLEOTIDE SEQUENCE</scope>
    <source>
        <strain evidence="5">L3_106_000M1_dasL3_106_000M1_concoct_15</strain>
    </source>
</reference>
<dbReference type="PRINTS" id="PR00662">
    <property type="entry name" value="G6PISOMERASE"/>
</dbReference>
<dbReference type="PANTHER" id="PTHR11469:SF1">
    <property type="entry name" value="GLUCOSE-6-PHOSPHATE ISOMERASE"/>
    <property type="match status" value="1"/>
</dbReference>
<evidence type="ECO:0000256" key="4">
    <source>
        <dbReference type="RuleBase" id="RU000612"/>
    </source>
</evidence>
<dbReference type="InterPro" id="IPR046348">
    <property type="entry name" value="SIS_dom_sf"/>
</dbReference>
<name>A0A943EEP9_9FIRM</name>
<dbReference type="Pfam" id="PF00342">
    <property type="entry name" value="PGI"/>
    <property type="match status" value="1"/>
</dbReference>
<evidence type="ECO:0000313" key="6">
    <source>
        <dbReference type="Proteomes" id="UP000754226"/>
    </source>
</evidence>
<comment type="caution">
    <text evidence="5">The sequence shown here is derived from an EMBL/GenBank/DDBJ whole genome shotgun (WGS) entry which is preliminary data.</text>
</comment>
<dbReference type="SUPFAM" id="SSF53697">
    <property type="entry name" value="SIS domain"/>
    <property type="match status" value="1"/>
</dbReference>
<proteinExistence type="inferred from homology"/>
<dbReference type="InterPro" id="IPR035482">
    <property type="entry name" value="SIS_PGI_2"/>
</dbReference>
<evidence type="ECO:0000256" key="1">
    <source>
        <dbReference type="ARBA" id="ARBA00022432"/>
    </source>
</evidence>
<evidence type="ECO:0000256" key="2">
    <source>
        <dbReference type="ARBA" id="ARBA00023152"/>
    </source>
</evidence>
<dbReference type="GO" id="GO:0006096">
    <property type="term" value="P:glycolytic process"/>
    <property type="evidence" value="ECO:0007669"/>
    <property type="project" value="UniProtKB-KW"/>
</dbReference>
<dbReference type="InterPro" id="IPR001672">
    <property type="entry name" value="G6P_Isomerase"/>
</dbReference>
<gene>
    <name evidence="5" type="ORF">KHX13_00380</name>
</gene>
<keyword evidence="3 4" id="KW-0413">Isomerase</keyword>
<dbReference type="GO" id="GO:0051156">
    <property type="term" value="P:glucose 6-phosphate metabolic process"/>
    <property type="evidence" value="ECO:0007669"/>
    <property type="project" value="TreeGrafter"/>
</dbReference>
<accession>A0A943EEP9</accession>
<dbReference type="PANTHER" id="PTHR11469">
    <property type="entry name" value="GLUCOSE-6-PHOSPHATE ISOMERASE"/>
    <property type="match status" value="1"/>
</dbReference>
<sequence>MDDTHLITLLSGFCFDFTHMFAPGGLKDEELDALLPQLQAAEKGLSYIRKEGRAYHHLSKDGVPEAVYFTRLPYVAEDHPNTPQLMTQLEAFGKKVSQGFDVVLFSGVGGSYLGGKVLYDCYQSEFWTHHDTPVPKFFFVGNNMDTEDMKNIGASLLAMAAAVKEQEGRKLRVMLVPISKSGTTMEPTTGFLFFYERCQKHADQIELSVTVVTDPAQKDGPLMRLSKAYDWEVFPIPYGIGGRFSVLSTPGLIVAATLGMNLSQLLAGAANMDEVCRGSDWRRNPALFGAAVKYLAARDHGASIEVFMPYAMRLKALGEWYVQLLAESLGKRQDRNGKAVFYGRTPLVAIGTTDMHAQTQLHQDGIRDKVVQFLFIDSLKGKIHLHNPFPEVEALRPYENMDVGRALEIAMEANEEALMSDGRMSALYRLPQLDEFYLGQIFYYLMLSIAYEGELANVDAFDQPGVEVYKKIMRRKLGK</sequence>
<evidence type="ECO:0000256" key="3">
    <source>
        <dbReference type="ARBA" id="ARBA00023235"/>
    </source>
</evidence>
<dbReference type="EC" id="5.3.1.9" evidence="4"/>
<comment type="pathway">
    <text evidence="4">Carbohydrate degradation; glycolysis; D-glyceraldehyde 3-phosphate and glycerone phosphate from D-glucose: step 2/4.</text>
</comment>